<feature type="compositionally biased region" description="Basic and acidic residues" evidence="1">
    <location>
        <begin position="16"/>
        <end position="26"/>
    </location>
</feature>
<evidence type="ECO:0000313" key="3">
    <source>
        <dbReference type="Proteomes" id="UP000631535"/>
    </source>
</evidence>
<evidence type="ECO:0000313" key="2">
    <source>
        <dbReference type="EMBL" id="GGO56000.1"/>
    </source>
</evidence>
<dbReference type="Proteomes" id="UP000631535">
    <property type="component" value="Unassembled WGS sequence"/>
</dbReference>
<name>A0ABQ2MNT2_9ACTN</name>
<dbReference type="EMBL" id="BMMP01000018">
    <property type="protein sequence ID" value="GGO56000.1"/>
    <property type="molecule type" value="Genomic_DNA"/>
</dbReference>
<feature type="region of interest" description="Disordered" evidence="1">
    <location>
        <begin position="1"/>
        <end position="37"/>
    </location>
</feature>
<sequence length="85" mass="9238">MGRGGVAGNNARRKQDKNDQGERPDYLVEDEETWMPERRDVAPPALADGAPAHYEVLQSQGCGLPAAPLRAQRGLDRWALPGPCS</sequence>
<comment type="caution">
    <text evidence="2">The sequence shown here is derived from an EMBL/GenBank/DDBJ whole genome shotgun (WGS) entry which is preliminary data.</text>
</comment>
<protein>
    <recommendedName>
        <fullName evidence="4">Transposase</fullName>
    </recommendedName>
</protein>
<keyword evidence="3" id="KW-1185">Reference proteome</keyword>
<proteinExistence type="predicted"/>
<evidence type="ECO:0000256" key="1">
    <source>
        <dbReference type="SAM" id="MobiDB-lite"/>
    </source>
</evidence>
<accession>A0ABQ2MNT2</accession>
<gene>
    <name evidence="2" type="ORF">GCM10012287_48570</name>
</gene>
<evidence type="ECO:0008006" key="4">
    <source>
        <dbReference type="Google" id="ProtNLM"/>
    </source>
</evidence>
<reference evidence="3" key="1">
    <citation type="journal article" date="2019" name="Int. J. Syst. Evol. Microbiol.">
        <title>The Global Catalogue of Microorganisms (GCM) 10K type strain sequencing project: providing services to taxonomists for standard genome sequencing and annotation.</title>
        <authorList>
            <consortium name="The Broad Institute Genomics Platform"/>
            <consortium name="The Broad Institute Genome Sequencing Center for Infectious Disease"/>
            <person name="Wu L."/>
            <person name="Ma J."/>
        </authorList>
    </citation>
    <scope>NUCLEOTIDE SEQUENCE [LARGE SCALE GENOMIC DNA]</scope>
    <source>
        <strain evidence="3">CGMCC 4.7178</strain>
    </source>
</reference>
<organism evidence="2 3">
    <name type="scientific">Streptomyces daqingensis</name>
    <dbReference type="NCBI Taxonomy" id="1472640"/>
    <lineage>
        <taxon>Bacteria</taxon>
        <taxon>Bacillati</taxon>
        <taxon>Actinomycetota</taxon>
        <taxon>Actinomycetes</taxon>
        <taxon>Kitasatosporales</taxon>
        <taxon>Streptomycetaceae</taxon>
        <taxon>Streptomyces</taxon>
    </lineage>
</organism>